<dbReference type="Proteomes" id="UP000198373">
    <property type="component" value="Unassembled WGS sequence"/>
</dbReference>
<dbReference type="RefSeq" id="WP_089304882.1">
    <property type="nucleotide sequence ID" value="NZ_FZOO01000003.1"/>
</dbReference>
<evidence type="ECO:0000256" key="1">
    <source>
        <dbReference type="SAM" id="MobiDB-lite"/>
    </source>
</evidence>
<dbReference type="InterPro" id="IPR036259">
    <property type="entry name" value="MFS_trans_sf"/>
</dbReference>
<name>A0A239D991_9ACTN</name>
<dbReference type="EMBL" id="FZOO01000003">
    <property type="protein sequence ID" value="SNS28183.1"/>
    <property type="molecule type" value="Genomic_DNA"/>
</dbReference>
<keyword evidence="4" id="KW-1185">Reference proteome</keyword>
<evidence type="ECO:0000313" key="4">
    <source>
        <dbReference type="Proteomes" id="UP000198373"/>
    </source>
</evidence>
<evidence type="ECO:0008006" key="5">
    <source>
        <dbReference type="Google" id="ProtNLM"/>
    </source>
</evidence>
<dbReference type="OrthoDB" id="3287635at2"/>
<evidence type="ECO:0000256" key="2">
    <source>
        <dbReference type="SAM" id="Phobius"/>
    </source>
</evidence>
<feature type="transmembrane region" description="Helical" evidence="2">
    <location>
        <begin position="287"/>
        <end position="313"/>
    </location>
</feature>
<feature type="transmembrane region" description="Helical" evidence="2">
    <location>
        <begin position="362"/>
        <end position="381"/>
    </location>
</feature>
<keyword evidence="2" id="KW-0812">Transmembrane</keyword>
<protein>
    <recommendedName>
        <fullName evidence="5">Major Facilitator Superfamily protein</fullName>
    </recommendedName>
</protein>
<dbReference type="SUPFAM" id="SSF103473">
    <property type="entry name" value="MFS general substrate transporter"/>
    <property type="match status" value="1"/>
</dbReference>
<feature type="region of interest" description="Disordered" evidence="1">
    <location>
        <begin position="388"/>
        <end position="421"/>
    </location>
</feature>
<accession>A0A239D991</accession>
<feature type="transmembrane region" description="Helical" evidence="2">
    <location>
        <begin position="172"/>
        <end position="197"/>
    </location>
</feature>
<feature type="transmembrane region" description="Helical" evidence="2">
    <location>
        <begin position="50"/>
        <end position="75"/>
    </location>
</feature>
<dbReference type="AlphaFoldDB" id="A0A239D991"/>
<organism evidence="3 4">
    <name type="scientific">Geodermatophilus pulveris</name>
    <dbReference type="NCBI Taxonomy" id="1564159"/>
    <lineage>
        <taxon>Bacteria</taxon>
        <taxon>Bacillati</taxon>
        <taxon>Actinomycetota</taxon>
        <taxon>Actinomycetes</taxon>
        <taxon>Geodermatophilales</taxon>
        <taxon>Geodermatophilaceae</taxon>
        <taxon>Geodermatophilus</taxon>
    </lineage>
</organism>
<dbReference type="Gene3D" id="1.20.1250.20">
    <property type="entry name" value="MFS general substrate transporter like domains"/>
    <property type="match status" value="1"/>
</dbReference>
<gene>
    <name evidence="3" type="ORF">SAMN06893096_10347</name>
</gene>
<feature type="transmembrane region" description="Helical" evidence="2">
    <location>
        <begin position="21"/>
        <end position="44"/>
    </location>
</feature>
<feature type="transmembrane region" description="Helical" evidence="2">
    <location>
        <begin position="245"/>
        <end position="267"/>
    </location>
</feature>
<evidence type="ECO:0000313" key="3">
    <source>
        <dbReference type="EMBL" id="SNS28183.1"/>
    </source>
</evidence>
<feature type="transmembrane region" description="Helical" evidence="2">
    <location>
        <begin position="96"/>
        <end position="122"/>
    </location>
</feature>
<feature type="transmembrane region" description="Helical" evidence="2">
    <location>
        <begin position="142"/>
        <end position="163"/>
    </location>
</feature>
<reference evidence="4" key="1">
    <citation type="submission" date="2017-06" db="EMBL/GenBank/DDBJ databases">
        <authorList>
            <person name="Varghese N."/>
            <person name="Submissions S."/>
        </authorList>
    </citation>
    <scope>NUCLEOTIDE SEQUENCE [LARGE SCALE GENOMIC DNA]</scope>
    <source>
        <strain evidence="4">DSM 46839</strain>
    </source>
</reference>
<proteinExistence type="predicted"/>
<keyword evidence="2" id="KW-1133">Transmembrane helix</keyword>
<feature type="transmembrane region" description="Helical" evidence="2">
    <location>
        <begin position="217"/>
        <end position="236"/>
    </location>
</feature>
<keyword evidence="2" id="KW-0472">Membrane</keyword>
<sequence length="421" mass="41125">MPGTDSRPPGHPGGRRRLGALVAAGLVDSLCLSVAWTLLVLRVADEHGLAAVGVCSAAMLVGVALSAPVAGWVAVRLDGRRLLRTAAGAEMVLRGGLAVLVLSGAPVLPLALCIAAMNVSAWTGYAGMRAEVTAVRPGAAALTWYGTAIAAVEAAGVALAALLPTGPAVEDAVLSAAVVAYVLGLVPTVLVAGGSWVPRAAAVPGKARGAAPSGLSVLGGLLMLLGSAPTLLYVALSEQAHGRTAVAAAAVAFVAGSLLAAPAASALQRRPGSPGLRYVLAAAGMAAGWVVAPLSIPLLCAAQLLSGLCMTLLEGLLDSAAAAREPYRVTGALASVTAGRALGSAAGTAVLPLVILQTGLPAAAAAATAALLLLAVLTAVARRRPAGATGEGTRRIPAAARPPVPAPRSRSLTGALPGVLG</sequence>